<evidence type="ECO:0000313" key="3">
    <source>
        <dbReference type="Proteomes" id="UP000031523"/>
    </source>
</evidence>
<protein>
    <submittedName>
        <fullName evidence="2">Uncharacterized protein</fullName>
    </submittedName>
</protein>
<evidence type="ECO:0000313" key="2">
    <source>
        <dbReference type="EMBL" id="AJE81618.1"/>
    </source>
</evidence>
<name>A0A0B5EHF1_STRA4</name>
<dbReference type="EMBL" id="CP010519">
    <property type="protein sequence ID" value="AJE81618.1"/>
    <property type="molecule type" value="Genomic_DNA"/>
</dbReference>
<feature type="region of interest" description="Disordered" evidence="1">
    <location>
        <begin position="13"/>
        <end position="39"/>
    </location>
</feature>
<evidence type="ECO:0000256" key="1">
    <source>
        <dbReference type="SAM" id="MobiDB-lite"/>
    </source>
</evidence>
<gene>
    <name evidence="2" type="ORF">SLNWT_1242</name>
</gene>
<proteinExistence type="predicted"/>
<reference evidence="2 3" key="1">
    <citation type="submission" date="2015-01" db="EMBL/GenBank/DDBJ databases">
        <title>Enhanced salinomycin production by adjusting the supply of polyketide extender units in Streptomyce albus DSM 41398.</title>
        <authorList>
            <person name="Lu C."/>
        </authorList>
    </citation>
    <scope>NUCLEOTIDE SEQUENCE [LARGE SCALE GENOMIC DNA]</scope>
    <source>
        <strain evidence="3">ATCC 21838 / DSM 41398 / FERM P-419 / JCM 4703 / NBRC 107858</strain>
    </source>
</reference>
<keyword evidence="3" id="KW-1185">Reference proteome</keyword>
<dbReference type="AlphaFoldDB" id="A0A0B5EHF1"/>
<accession>A0A0B5EHF1</accession>
<dbReference type="Proteomes" id="UP000031523">
    <property type="component" value="Chromosome"/>
</dbReference>
<dbReference type="KEGG" id="sals:SLNWT_1242"/>
<feature type="compositionally biased region" description="Acidic residues" evidence="1">
    <location>
        <begin position="29"/>
        <end position="39"/>
    </location>
</feature>
<organism evidence="2 3">
    <name type="scientific">Streptomyces albus (strain ATCC 21838 / DSM 41398 / FERM P-419 / JCM 4703 / NBRC 107858)</name>
    <dbReference type="NCBI Taxonomy" id="1081613"/>
    <lineage>
        <taxon>Bacteria</taxon>
        <taxon>Bacillati</taxon>
        <taxon>Actinomycetota</taxon>
        <taxon>Actinomycetes</taxon>
        <taxon>Kitasatosporales</taxon>
        <taxon>Streptomycetaceae</taxon>
        <taxon>Streptomyces</taxon>
    </lineage>
</organism>
<sequence length="39" mass="4388">MDLLLGRVMQNVQPHRSPLELPHPAPASDSDETDIGFRF</sequence>